<dbReference type="EMBL" id="CAQJ01000082">
    <property type="protein sequence ID" value="CCQ91616.1"/>
    <property type="molecule type" value="Genomic_DNA"/>
</dbReference>
<evidence type="ECO:0000313" key="1">
    <source>
        <dbReference type="EMBL" id="CCQ91616.1"/>
    </source>
</evidence>
<proteinExistence type="predicted"/>
<accession>M1Z2A4</accession>
<dbReference type="AlphaFoldDB" id="M1Z2A4"/>
<sequence length="72" mass="8425">MFKKNQKYRVLPNFLDNLIDWTGVEKYNLQIQLVLNQPSIHWTHWSDFVTGVSLACIVLKLKFSIAPFVMAD</sequence>
<gene>
    <name evidence="1" type="ORF">NITGR_740008</name>
</gene>
<organism evidence="1 2">
    <name type="scientific">Nitrospina gracilis (strain 3/211)</name>
    <dbReference type="NCBI Taxonomy" id="1266370"/>
    <lineage>
        <taxon>Bacteria</taxon>
        <taxon>Pseudomonadati</taxon>
        <taxon>Nitrospinota/Tectimicrobiota group</taxon>
        <taxon>Nitrospinota</taxon>
        <taxon>Nitrospinia</taxon>
        <taxon>Nitrospinales</taxon>
        <taxon>Nitrospinaceae</taxon>
        <taxon>Nitrospina</taxon>
    </lineage>
</organism>
<name>M1Z2A4_NITG3</name>
<dbReference type="InParanoid" id="M1Z2A4"/>
<protein>
    <submittedName>
        <fullName evidence="1">Uncharacterized protein</fullName>
    </submittedName>
</protein>
<reference evidence="1 2" key="1">
    <citation type="journal article" date="2013" name="Front. Microbiol.">
        <title>The genome of Nitrospina gracilis illuminates the metabolism and evolution of the major marine nitrite oxidizer.</title>
        <authorList>
            <person name="Luecker S."/>
            <person name="Nowka B."/>
            <person name="Rattei T."/>
            <person name="Spieck E."/>
            <person name="and Daims H."/>
        </authorList>
    </citation>
    <scope>NUCLEOTIDE SEQUENCE [LARGE SCALE GENOMIC DNA]</scope>
    <source>
        <strain evidence="1 2">3/211</strain>
    </source>
</reference>
<comment type="caution">
    <text evidence="1">The sequence shown here is derived from an EMBL/GenBank/DDBJ whole genome shotgun (WGS) entry which is preliminary data.</text>
</comment>
<keyword evidence="2" id="KW-1185">Reference proteome</keyword>
<dbReference type="Proteomes" id="UP000011704">
    <property type="component" value="Unassembled WGS sequence"/>
</dbReference>
<dbReference type="HOGENOM" id="CLU_2718244_0_0_0"/>
<dbReference type="STRING" id="1266370.NITGR_740008"/>
<evidence type="ECO:0000313" key="2">
    <source>
        <dbReference type="Proteomes" id="UP000011704"/>
    </source>
</evidence>